<accession>A0ACD3YSC6</accession>
<reference evidence="1" key="1">
    <citation type="submission" date="2021-11" db="EMBL/GenBank/DDBJ databases">
        <title>Fusarium solani-melongenae Genome sequencing and assembly.</title>
        <authorList>
            <person name="Xie S."/>
            <person name="Huang L."/>
            <person name="Zhang X."/>
        </authorList>
    </citation>
    <scope>NUCLEOTIDE SEQUENCE</scope>
    <source>
        <strain evidence="1">CRI 24-3</strain>
    </source>
</reference>
<keyword evidence="2" id="KW-1185">Reference proteome</keyword>
<evidence type="ECO:0000313" key="1">
    <source>
        <dbReference type="EMBL" id="UPK91892.1"/>
    </source>
</evidence>
<evidence type="ECO:0000313" key="2">
    <source>
        <dbReference type="Proteomes" id="UP000830768"/>
    </source>
</evidence>
<gene>
    <name evidence="1" type="ORF">LCI18_002827</name>
</gene>
<dbReference type="EMBL" id="CP090031">
    <property type="protein sequence ID" value="UPK91892.1"/>
    <property type="molecule type" value="Genomic_DNA"/>
</dbReference>
<proteinExistence type="predicted"/>
<name>A0ACD3YSC6_FUSSC</name>
<dbReference type="Proteomes" id="UP000830768">
    <property type="component" value="Chromosome 2"/>
</dbReference>
<organism evidence="1 2">
    <name type="scientific">Fusarium solani subsp. cucurbitae</name>
    <name type="common">Neocosmosporum cucurbitae</name>
    <dbReference type="NCBI Taxonomy" id="2747967"/>
    <lineage>
        <taxon>Eukaryota</taxon>
        <taxon>Fungi</taxon>
        <taxon>Dikarya</taxon>
        <taxon>Ascomycota</taxon>
        <taxon>Pezizomycotina</taxon>
        <taxon>Sordariomycetes</taxon>
        <taxon>Hypocreomycetidae</taxon>
        <taxon>Hypocreales</taxon>
        <taxon>Nectriaceae</taxon>
        <taxon>Fusarium</taxon>
        <taxon>Fusarium solani species complex</taxon>
    </lineage>
</organism>
<protein>
    <submittedName>
        <fullName evidence="1">Uncharacterized protein</fullName>
    </submittedName>
</protein>
<sequence length="1347" mass="149672">MKEVGSSTTRQTVTASSDAINFSDWHEGLGKPGIRNQEHPHGHVSLTWAMRRMGAGWYPSHPAHLSAGTAQTMERARRPRTGGAQEETKHAGPSSQSTPIIDNGAGDRLSAPGGTVNKSTGSGNHFPGAKFSGPVYFFEMDTRFNDIDTAAKGTCGWLLQHEMHTRWATCGRGLLWIKGKPGSGKSTLLRHVLNDVTLRLKTGEEALILSFFFHGRGADLQRTPLGLFRSLLYQLRDIPDALSDLIATFQQRCETIGKPGEKWQWHPRELQRFFELSLLEVLKTRAVWLFVDALDECGKENAVDLVEEFKFLFQRLPSGDLKQFHICFTCRHYPILYLDGVFEVCVEKENRKDISTFVQDKLSPFRKRTSSMIPDLIIERADGVFLWARLMVKQVLDLEREGIGLHQIKAKIDSVPLELGGLYCGLIRDMGPESLKLVQWICFATRPLSLDELRWAMLVDADCPHRSLYECQRAGDYPSDDDGMKRRVQILSCGLAEATSDTKIIQFIHQSVKDFFIEKGLSALDESTKTSFGVGIAHHRLSMTCIRYLAMEEIGWSASHTPYSLRSKFPFLHYATTSWVAHMKQSDARNVPQVDLLDYFAWPSNTLMERWMRIYRVLGRYSDDYPAERTSLVHVMSRYGVAGALRAILERAEQVGININAKDSHGRTPLSWAAENGHEAVMQMLLGQGARIEVADEGGRTPLSWAAENGHEAVVQLLLGRGARIEVADEGGRTPLSWAAENGHEAVMQLLLGRGACIEVADKRGQTPLSWAAENGHEAVVQMLLGQGACIEVADEGGRTSLSWAAENGHEAVVQLLLGRGACIEVADEGGRTPLSWAAENGHEAVVQLLLGRGACIEVADKRGQTPLSWAAENGHEAVVKLLLDTDKVDIDARDGYGRTPLLWATENGHETIVKLLLDTGKVNVNARYKYGGRTPFWLAAEQGYKRIVKLLLDTGKVDIDTRDECDGRTPLLWAAERGHEAIVKLLLDTGRVDVNARDKDGGRTPLLWAAEWGYETIVKLLLDTGKVDIGARDTAYGRTPLWWAAERGHKNIVKLLLDTSKVGVNARDEDGDRTSLWAAELLWAAEWGHEAIVKLLLDTGRVDVNARDKDGGRTPLLWAAEWGYETIVKLLLDTGKVDINARDDLDDRTPLLWAAEQGHEAIVKLLLDTGKVDINARDKHGARTPLLWATEHGHRTIVKLLLEAGADIESAGHHSQMPLSLAAENGHEAVVQLLLDWGAYTEVADKWDRTPLLWAAENGHEAVVQQLLDWGADIEGADKNGWTPLSWATMRGHEAVVRLLLDRGARTQVADKWDLTPLWWADAFEREAVVRLLQVYIAQPSSTISP</sequence>